<dbReference type="NCBIfam" id="NF008673">
    <property type="entry name" value="PRK11678.1"/>
    <property type="match status" value="1"/>
</dbReference>
<keyword evidence="2" id="KW-0547">Nucleotide-binding</keyword>
<evidence type="ECO:0000256" key="2">
    <source>
        <dbReference type="ARBA" id="ARBA00022741"/>
    </source>
</evidence>
<sequence length="454" mass="49620">MIAGFDYGTSNCALGVINNNSVTRVALEQDSHYLPSVVFAECREAIIEHVAKQLPSGPKQQEYQSQRAAQLRLAANFRHEQGIAANETLVHFGAAAMAEYKLAPDEGFFAKSPKSFLGATGLNIGHLTFFEDVVSAMMMQVNATTAQQTGEEISSVVIGRPVNFSSLNTEEGNRQAIQILSLAAKRSGYKNIEFLYEPLAAGLAFEQSLTQDQLVLVLDIGGGTSDCTMMHMGPSYKNKTDRSDDFLAHCGIRTGGNDLDIALAAKAIMPLMGMQSHTKDGLPLPAKMFWNAVRINDVNAQTQFYSPENIRAAEDIFTHAKQPELFQRYLHMLKYKKNFSIIKSSEQTKIALSANTLHTTDLSDIETDLTIDISRDLLSQAIAQPLSQIEQLLKESIQSANAKPDIIFITGGSGQSPIIRQATQQLLGDIKIVDGDHFGSVVTGLTQWAGTIYQ</sequence>
<dbReference type="PROSITE" id="PS00329">
    <property type="entry name" value="HSP70_2"/>
    <property type="match status" value="1"/>
</dbReference>
<dbReference type="GO" id="GO:0140662">
    <property type="term" value="F:ATP-dependent protein folding chaperone"/>
    <property type="evidence" value="ECO:0007669"/>
    <property type="project" value="InterPro"/>
</dbReference>
<dbReference type="RefSeq" id="WP_236986345.1">
    <property type="nucleotide sequence ID" value="NZ_AP023086.1"/>
</dbReference>
<evidence type="ECO:0000313" key="4">
    <source>
        <dbReference type="EMBL" id="BCD96863.1"/>
    </source>
</evidence>
<dbReference type="AlphaFoldDB" id="A0AAN1WFX1"/>
<proteinExistence type="inferred from homology"/>
<keyword evidence="3" id="KW-0067">ATP-binding</keyword>
<evidence type="ECO:0000256" key="3">
    <source>
        <dbReference type="ARBA" id="ARBA00022840"/>
    </source>
</evidence>
<protein>
    <submittedName>
        <fullName evidence="4">Hypothetical chaperone protein</fullName>
    </submittedName>
</protein>
<comment type="similarity">
    <text evidence="1">Belongs to the heat shock protein 70 family.</text>
</comment>
<dbReference type="GO" id="GO:0005524">
    <property type="term" value="F:ATP binding"/>
    <property type="evidence" value="ECO:0007669"/>
    <property type="project" value="UniProtKB-KW"/>
</dbReference>
<dbReference type="InterPro" id="IPR043129">
    <property type="entry name" value="ATPase_NBD"/>
</dbReference>
<gene>
    <name evidence="4" type="ORF">MARGE09_P1063</name>
</gene>
<dbReference type="SUPFAM" id="SSF53067">
    <property type="entry name" value="Actin-like ATPase domain"/>
    <property type="match status" value="2"/>
</dbReference>
<name>A0AAN1WFX1_9GAMM</name>
<accession>A0AAN1WFX1</accession>
<organism evidence="4 5">
    <name type="scientific">Marinagarivorans cellulosilyticus</name>
    <dbReference type="NCBI Taxonomy" id="2721545"/>
    <lineage>
        <taxon>Bacteria</taxon>
        <taxon>Pseudomonadati</taxon>
        <taxon>Pseudomonadota</taxon>
        <taxon>Gammaproteobacteria</taxon>
        <taxon>Cellvibrionales</taxon>
        <taxon>Cellvibrionaceae</taxon>
        <taxon>Marinagarivorans</taxon>
    </lineage>
</organism>
<dbReference type="Pfam" id="PF00012">
    <property type="entry name" value="HSP70"/>
    <property type="match status" value="1"/>
</dbReference>
<dbReference type="InterPro" id="IPR018181">
    <property type="entry name" value="Heat_shock_70_CS"/>
</dbReference>
<reference evidence="4 5" key="1">
    <citation type="journal article" date="2022" name="IScience">
        <title>An ultrasensitive nanofiber-based assay for enzymatic hydrolysis and deep-sea microbial degradation of cellulose.</title>
        <authorList>
            <person name="Tsudome M."/>
            <person name="Tachioka M."/>
            <person name="Miyazaki M."/>
            <person name="Uchimura K."/>
            <person name="Tsuda M."/>
            <person name="Takaki Y."/>
            <person name="Deguchi S."/>
        </authorList>
    </citation>
    <scope>NUCLEOTIDE SEQUENCE [LARGE SCALE GENOMIC DNA]</scope>
    <source>
        <strain evidence="4 5">GE09</strain>
    </source>
</reference>
<dbReference type="Proteomes" id="UP001320119">
    <property type="component" value="Chromosome"/>
</dbReference>
<dbReference type="PANTHER" id="PTHR19375">
    <property type="entry name" value="HEAT SHOCK PROTEIN 70KDA"/>
    <property type="match status" value="1"/>
</dbReference>
<dbReference type="EMBL" id="AP023086">
    <property type="protein sequence ID" value="BCD96863.1"/>
    <property type="molecule type" value="Genomic_DNA"/>
</dbReference>
<keyword evidence="5" id="KW-1185">Reference proteome</keyword>
<dbReference type="KEGG" id="marq:MARGE09_P1063"/>
<dbReference type="InterPro" id="IPR013126">
    <property type="entry name" value="Hsp_70_fam"/>
</dbReference>
<evidence type="ECO:0000256" key="1">
    <source>
        <dbReference type="ARBA" id="ARBA00007381"/>
    </source>
</evidence>
<dbReference type="Gene3D" id="3.90.640.10">
    <property type="entry name" value="Actin, Chain A, domain 4"/>
    <property type="match status" value="1"/>
</dbReference>
<evidence type="ECO:0000313" key="5">
    <source>
        <dbReference type="Proteomes" id="UP001320119"/>
    </source>
</evidence>
<dbReference type="Gene3D" id="3.30.420.40">
    <property type="match status" value="2"/>
</dbReference>